<dbReference type="SMART" id="SM00851">
    <property type="entry name" value="MGS"/>
    <property type="match status" value="1"/>
</dbReference>
<evidence type="ECO:0000313" key="3">
    <source>
        <dbReference type="Proteomes" id="UP000606870"/>
    </source>
</evidence>
<keyword evidence="3" id="KW-1185">Reference proteome</keyword>
<organism evidence="2 3">
    <name type="scientific">Megasphaera hominis</name>
    <dbReference type="NCBI Taxonomy" id="159836"/>
    <lineage>
        <taxon>Bacteria</taxon>
        <taxon>Bacillati</taxon>
        <taxon>Bacillota</taxon>
        <taxon>Negativicutes</taxon>
        <taxon>Veillonellales</taxon>
        <taxon>Veillonellaceae</taxon>
        <taxon>Megasphaera</taxon>
    </lineage>
</organism>
<feature type="domain" description="MGS-like" evidence="1">
    <location>
        <begin position="1"/>
        <end position="146"/>
    </location>
</feature>
<dbReference type="PROSITE" id="PS51855">
    <property type="entry name" value="MGS"/>
    <property type="match status" value="1"/>
</dbReference>
<dbReference type="PANTHER" id="PTHR11692:SF0">
    <property type="entry name" value="BIFUNCTIONAL PURINE BIOSYNTHESIS PROTEIN ATIC"/>
    <property type="match status" value="1"/>
</dbReference>
<protein>
    <submittedName>
        <fullName evidence="2">IMP cyclohydrolase</fullName>
    </submittedName>
</protein>
<proteinExistence type="predicted"/>
<reference evidence="2 3" key="1">
    <citation type="submission" date="2020-08" db="EMBL/GenBank/DDBJ databases">
        <authorList>
            <person name="Liu C."/>
            <person name="Sun Q."/>
        </authorList>
    </citation>
    <scope>NUCLEOTIDE SEQUENCE [LARGE SCALE GENOMIC DNA]</scope>
    <source>
        <strain evidence="2 3">NSJ-59</strain>
    </source>
</reference>
<dbReference type="InterPro" id="IPR002695">
    <property type="entry name" value="PurH-like"/>
</dbReference>
<dbReference type="Pfam" id="PF02142">
    <property type="entry name" value="MGS"/>
    <property type="match status" value="1"/>
</dbReference>
<name>A0ABR6VEV6_9FIRM</name>
<dbReference type="SUPFAM" id="SSF52335">
    <property type="entry name" value="Methylglyoxal synthase-like"/>
    <property type="match status" value="1"/>
</dbReference>
<dbReference type="Gene3D" id="3.40.50.1380">
    <property type="entry name" value="Methylglyoxal synthase-like domain"/>
    <property type="match status" value="1"/>
</dbReference>
<dbReference type="Pfam" id="PF01808">
    <property type="entry name" value="AICARFT_IMPCHas"/>
    <property type="match status" value="1"/>
</dbReference>
<dbReference type="CDD" id="cd01421">
    <property type="entry name" value="IMPCH"/>
    <property type="match status" value="1"/>
</dbReference>
<dbReference type="InterPro" id="IPR011607">
    <property type="entry name" value="MGS-like_dom"/>
</dbReference>
<dbReference type="EMBL" id="JACOGK010000001">
    <property type="protein sequence ID" value="MBC3535782.1"/>
    <property type="molecule type" value="Genomic_DNA"/>
</dbReference>
<evidence type="ECO:0000259" key="1">
    <source>
        <dbReference type="PROSITE" id="PS51855"/>
    </source>
</evidence>
<dbReference type="PANTHER" id="PTHR11692">
    <property type="entry name" value="BIFUNCTIONAL PURINE BIOSYNTHESIS PROTEIN PURH"/>
    <property type="match status" value="1"/>
</dbReference>
<evidence type="ECO:0000313" key="2">
    <source>
        <dbReference type="EMBL" id="MBC3535782.1"/>
    </source>
</evidence>
<gene>
    <name evidence="2" type="ORF">H8J70_00675</name>
</gene>
<accession>A0ABR6VEV6</accession>
<comment type="caution">
    <text evidence="2">The sequence shown here is derived from an EMBL/GenBank/DDBJ whole genome shotgun (WGS) entry which is preliminary data.</text>
</comment>
<dbReference type="RefSeq" id="WP_186501833.1">
    <property type="nucleotide sequence ID" value="NZ_JACOGK010000001.1"/>
</dbReference>
<dbReference type="InterPro" id="IPR036914">
    <property type="entry name" value="MGS-like_dom_sf"/>
</dbReference>
<dbReference type="Proteomes" id="UP000606870">
    <property type="component" value="Unassembled WGS sequence"/>
</dbReference>
<sequence>MKVKRALLSVSDKTGIVELGKALAELGIEIISTGGTMRALRDAGVPVMAVQDVTGFPEMMDGRVKTLHPKIHGAILAVRDNPSHVQDMKDHDITPIDLVVVNLYPFQQTIAKPDVTLPEAIENIDIGGPCMVRASAKNNKYVAIVTNPKKYGEIVDILKKNGEFTDAYRLELAREAFQHTAQYDTAIAAYLTEQVEKGDAK</sequence>